<feature type="domain" description="ABC transmembrane type-1" evidence="11">
    <location>
        <begin position="739"/>
        <end position="976"/>
    </location>
</feature>
<feature type="transmembrane region" description="Helical" evidence="9">
    <location>
        <begin position="87"/>
        <end position="108"/>
    </location>
</feature>
<evidence type="ECO:0000313" key="12">
    <source>
        <dbReference type="EMBL" id="KAF7287600.1"/>
    </source>
</evidence>
<dbReference type="InterPro" id="IPR050173">
    <property type="entry name" value="ABC_transporter_C-like"/>
</dbReference>
<dbReference type="AlphaFoldDB" id="A0A834IWB7"/>
<evidence type="ECO:0000256" key="2">
    <source>
        <dbReference type="ARBA" id="ARBA00022448"/>
    </source>
</evidence>
<accession>A0A834IWB7</accession>
<dbReference type="SUPFAM" id="SSF52540">
    <property type="entry name" value="P-loop containing nucleoside triphosphate hydrolases"/>
    <property type="match status" value="2"/>
</dbReference>
<dbReference type="InterPro" id="IPR011527">
    <property type="entry name" value="ABC1_TM_dom"/>
</dbReference>
<feature type="transmembrane region" description="Helical" evidence="9">
    <location>
        <begin position="197"/>
        <end position="224"/>
    </location>
</feature>
<evidence type="ECO:0000256" key="8">
    <source>
        <dbReference type="ARBA" id="ARBA00023136"/>
    </source>
</evidence>
<dbReference type="CDD" id="cd03244">
    <property type="entry name" value="ABCC_MRP_domain2"/>
    <property type="match status" value="1"/>
</dbReference>
<dbReference type="PROSITE" id="PS50893">
    <property type="entry name" value="ABC_TRANSPORTER_2"/>
    <property type="match status" value="2"/>
</dbReference>
<dbReference type="InterPro" id="IPR044746">
    <property type="entry name" value="ABCC_6TM_D1"/>
</dbReference>
<dbReference type="InterPro" id="IPR017871">
    <property type="entry name" value="ABC_transporter-like_CS"/>
</dbReference>
<gene>
    <name evidence="12" type="ORF">GWI33_005955</name>
</gene>
<dbReference type="InterPro" id="IPR027417">
    <property type="entry name" value="P-loop_NTPase"/>
</dbReference>
<feature type="transmembrane region" description="Helical" evidence="9">
    <location>
        <begin position="739"/>
        <end position="759"/>
    </location>
</feature>
<evidence type="ECO:0000256" key="3">
    <source>
        <dbReference type="ARBA" id="ARBA00022692"/>
    </source>
</evidence>
<dbReference type="CDD" id="cd18579">
    <property type="entry name" value="ABC_6TM_ABCC_D1"/>
    <property type="match status" value="1"/>
</dbReference>
<dbReference type="SUPFAM" id="SSF90123">
    <property type="entry name" value="ABC transporter transmembrane region"/>
    <property type="match status" value="2"/>
</dbReference>
<dbReference type="GO" id="GO:0016020">
    <property type="term" value="C:membrane"/>
    <property type="evidence" value="ECO:0007669"/>
    <property type="project" value="UniProtKB-SubCell"/>
</dbReference>
<evidence type="ECO:0000256" key="1">
    <source>
        <dbReference type="ARBA" id="ARBA00004141"/>
    </source>
</evidence>
<dbReference type="FunFam" id="3.40.50.300:FF:000163">
    <property type="entry name" value="Multidrug resistance-associated protein member 4"/>
    <property type="match status" value="1"/>
</dbReference>
<evidence type="ECO:0000256" key="7">
    <source>
        <dbReference type="ARBA" id="ARBA00022989"/>
    </source>
</evidence>
<feature type="transmembrane region" description="Helical" evidence="9">
    <location>
        <begin position="128"/>
        <end position="149"/>
    </location>
</feature>
<keyword evidence="8 9" id="KW-0472">Membrane</keyword>
<dbReference type="EMBL" id="JAACXV010000004">
    <property type="protein sequence ID" value="KAF7287600.1"/>
    <property type="molecule type" value="Genomic_DNA"/>
</dbReference>
<feature type="transmembrane region" description="Helical" evidence="9">
    <location>
        <begin position="347"/>
        <end position="368"/>
    </location>
</feature>
<dbReference type="CDD" id="cd18580">
    <property type="entry name" value="ABC_6TM_ABCC_D2"/>
    <property type="match status" value="1"/>
</dbReference>
<feature type="transmembrane region" description="Helical" evidence="9">
    <location>
        <begin position="676"/>
        <end position="696"/>
    </location>
</feature>
<keyword evidence="7 9" id="KW-1133">Transmembrane helix</keyword>
<dbReference type="GO" id="GO:0140359">
    <property type="term" value="F:ABC-type transporter activity"/>
    <property type="evidence" value="ECO:0007669"/>
    <property type="project" value="InterPro"/>
</dbReference>
<dbReference type="InterPro" id="IPR044726">
    <property type="entry name" value="ABCC_6TM_D2"/>
</dbReference>
<dbReference type="SMART" id="SM00382">
    <property type="entry name" value="AAA"/>
    <property type="match status" value="2"/>
</dbReference>
<evidence type="ECO:0000256" key="4">
    <source>
        <dbReference type="ARBA" id="ARBA00022737"/>
    </source>
</evidence>
<feature type="domain" description="ABC transporter" evidence="10">
    <location>
        <begin position="404"/>
        <end position="623"/>
    </location>
</feature>
<keyword evidence="6" id="KW-0067">ATP-binding</keyword>
<evidence type="ECO:0000256" key="6">
    <source>
        <dbReference type="ARBA" id="ARBA00022840"/>
    </source>
</evidence>
<dbReference type="InterPro" id="IPR003439">
    <property type="entry name" value="ABC_transporter-like_ATP-bd"/>
</dbReference>
<evidence type="ECO:0000259" key="11">
    <source>
        <dbReference type="PROSITE" id="PS50929"/>
    </source>
</evidence>
<evidence type="ECO:0000256" key="5">
    <source>
        <dbReference type="ARBA" id="ARBA00022741"/>
    </source>
</evidence>
<feature type="transmembrane region" description="Helical" evidence="9">
    <location>
        <begin position="313"/>
        <end position="335"/>
    </location>
</feature>
<evidence type="ECO:0000313" key="13">
    <source>
        <dbReference type="Proteomes" id="UP000625711"/>
    </source>
</evidence>
<dbReference type="Proteomes" id="UP000625711">
    <property type="component" value="Unassembled WGS sequence"/>
</dbReference>
<dbReference type="Pfam" id="PF00005">
    <property type="entry name" value="ABC_tran"/>
    <property type="match status" value="2"/>
</dbReference>
<reference evidence="12" key="1">
    <citation type="submission" date="2020-08" db="EMBL/GenBank/DDBJ databases">
        <title>Genome sequencing and assembly of the red palm weevil Rhynchophorus ferrugineus.</title>
        <authorList>
            <person name="Dias G.B."/>
            <person name="Bergman C.M."/>
            <person name="Manee M."/>
        </authorList>
    </citation>
    <scope>NUCLEOTIDE SEQUENCE</scope>
    <source>
        <strain evidence="12">AA-2017</strain>
        <tissue evidence="12">Whole larva</tissue>
    </source>
</reference>
<keyword evidence="13" id="KW-1185">Reference proteome</keyword>
<keyword evidence="2" id="KW-0813">Transport</keyword>
<keyword evidence="5" id="KW-0547">Nucleotide-binding</keyword>
<dbReference type="OrthoDB" id="6500128at2759"/>
<dbReference type="PROSITE" id="PS00211">
    <property type="entry name" value="ABC_TRANSPORTER_1"/>
    <property type="match status" value="1"/>
</dbReference>
<evidence type="ECO:0000256" key="9">
    <source>
        <dbReference type="SAM" id="Phobius"/>
    </source>
</evidence>
<dbReference type="Gene3D" id="3.40.50.300">
    <property type="entry name" value="P-loop containing nucleotide triphosphate hydrolases"/>
    <property type="match status" value="2"/>
</dbReference>
<name>A0A834IWB7_RHYFE</name>
<proteinExistence type="predicted"/>
<dbReference type="PANTHER" id="PTHR24223">
    <property type="entry name" value="ATP-BINDING CASSETTE SUB-FAMILY C"/>
    <property type="match status" value="1"/>
</dbReference>
<sequence length="1230" mass="140686">MDGATYKVNPREHSNIFSVITFAFNWATLKKGKKQSGLTEDDIYRVLPTFKAETLGDKLQSEWNKIEQTTVYPKLWRVLMSCFGFTYLSYVLIQLIFSSAVIIYQPLVFSKFVSFFQPNHFHDSRNDLYLYGLAIIGIELVNVLFVHNISQLVMQYSLKIRTAVSSLLFRKALKITPEALEEITVGRSITLMTKDVFAIDAALLFIKDMIVGLIQISVVTAILYQRVGTSAFPPVAVIIGIFPIQLYLGKQTTKIRLKMAKYTDMRFHVTQETLGIIKLIKMYVWESYFEKLILGRRLTETHYLQYVYYLKAFINWLGSFSIHISLYILLIFYVAQGYSLEAETLYFVQQCFSAVRIAIMVSIPMGICNTSDLLAAFQRIQHFLDADELNYTRESLEDTEQAKIILDNVEISRSGKEILKHVNIQLYDGLMILSGGTGSGKSTLLKLFNYECNEFTGDRFINGSISYAPAKPWIFPSTIRNNIVFGEPYDETRYKEVLRVCALIHDIKQFDRLDKVMIGDKGMNLSKGQKARISLARAIYRDRDIYLIDDCLSYTDNEVSNFIFKECIKGFLKNKICVLVSNKSEYINEADAILNLEYQSVDRADDLKKRITYYIDEDTDGKKKEAEKITDFHTQSNETDSLLLEDYIKNLKGLYKEKQKEGTVLWRDYHLYYKMMGGLFVFIYLVIVFGISQAALSYSEKVLSLWVNAESVIGNFTTNGTVIIDYKDAIKVRDKYMEAYSTLIIVAMFMSIVQSYSAFHFCLNAARKLHNSVISALIRTSLTFFDSHLIGNVINRLSKDLYVTDEYMPFLVFDYFVLVFNFIGGIIIVATLSFWFFLPAAFILIILYYIQKFYIPSSRSLRRLEASVRSPIIGYLNTILHGLPVVRTCQQQAFVTSEFDSYHDVYSSAFFMNQSALIFFSFLLKLTGLVFVLFIMFDMFFTKSIQAGDAGLVLSQSLMLSEILQYAIRQSAEIENVMTSVERISEYASAEPENTREASNEIEELTGNIKYTNVSLKYPFSSTPVLKELNFEIVEGNKVGIIGRTGAGKSSIISVLFRLFDFDGQITINNVDIKNLGLDFLRSKISVISHDCVLFSGTIRSNLDPFEQYSDEQIWKALSDVHMSSMIESLNKEFNDSDTLFSSGHKQLLCLARALLQNNKIIVLDEATATLDPQTNKLIQKTIEDVFNKCTVLIISHKIDTVMWCDKILVLVNGRIVEYCGPKDLHHAKL</sequence>
<keyword evidence="4" id="KW-0677">Repeat</keyword>
<dbReference type="PANTHER" id="PTHR24223:SF448">
    <property type="entry name" value="FI20146P1-RELATED"/>
    <property type="match status" value="1"/>
</dbReference>
<protein>
    <submittedName>
        <fullName evidence="12">Uncharacterized protein</fullName>
    </submittedName>
</protein>
<dbReference type="GO" id="GO:0005524">
    <property type="term" value="F:ATP binding"/>
    <property type="evidence" value="ECO:0007669"/>
    <property type="project" value="UniProtKB-KW"/>
</dbReference>
<organism evidence="12 13">
    <name type="scientific">Rhynchophorus ferrugineus</name>
    <name type="common">Red palm weevil</name>
    <name type="synonym">Curculio ferrugineus</name>
    <dbReference type="NCBI Taxonomy" id="354439"/>
    <lineage>
        <taxon>Eukaryota</taxon>
        <taxon>Metazoa</taxon>
        <taxon>Ecdysozoa</taxon>
        <taxon>Arthropoda</taxon>
        <taxon>Hexapoda</taxon>
        <taxon>Insecta</taxon>
        <taxon>Pterygota</taxon>
        <taxon>Neoptera</taxon>
        <taxon>Endopterygota</taxon>
        <taxon>Coleoptera</taxon>
        <taxon>Polyphaga</taxon>
        <taxon>Cucujiformia</taxon>
        <taxon>Curculionidae</taxon>
        <taxon>Dryophthorinae</taxon>
        <taxon>Rhynchophorus</taxon>
    </lineage>
</organism>
<dbReference type="Gene3D" id="1.20.1560.10">
    <property type="entry name" value="ABC transporter type 1, transmembrane domain"/>
    <property type="match status" value="2"/>
</dbReference>
<feature type="transmembrane region" description="Helical" evidence="9">
    <location>
        <begin position="834"/>
        <end position="855"/>
    </location>
</feature>
<keyword evidence="3 9" id="KW-0812">Transmembrane</keyword>
<dbReference type="Pfam" id="PF00664">
    <property type="entry name" value="ABC_membrane"/>
    <property type="match status" value="2"/>
</dbReference>
<dbReference type="PROSITE" id="PS50929">
    <property type="entry name" value="ABC_TM1F"/>
    <property type="match status" value="2"/>
</dbReference>
<feature type="transmembrane region" description="Helical" evidence="9">
    <location>
        <begin position="807"/>
        <end position="828"/>
    </location>
</feature>
<dbReference type="GO" id="GO:0016887">
    <property type="term" value="F:ATP hydrolysis activity"/>
    <property type="evidence" value="ECO:0007669"/>
    <property type="project" value="InterPro"/>
</dbReference>
<dbReference type="FunFam" id="1.20.1560.10:FF:000013">
    <property type="entry name" value="ABC transporter C family member 2"/>
    <property type="match status" value="1"/>
</dbReference>
<feature type="transmembrane region" description="Helical" evidence="9">
    <location>
        <begin position="230"/>
        <end position="249"/>
    </location>
</feature>
<dbReference type="InterPro" id="IPR036640">
    <property type="entry name" value="ABC1_TM_sf"/>
</dbReference>
<feature type="domain" description="ABC transmembrane type-1" evidence="11">
    <location>
        <begin position="95"/>
        <end position="360"/>
    </location>
</feature>
<feature type="transmembrane region" description="Helical" evidence="9">
    <location>
        <begin position="916"/>
        <end position="937"/>
    </location>
</feature>
<dbReference type="InterPro" id="IPR003593">
    <property type="entry name" value="AAA+_ATPase"/>
</dbReference>
<evidence type="ECO:0000259" key="10">
    <source>
        <dbReference type="PROSITE" id="PS50893"/>
    </source>
</evidence>
<comment type="subcellular location">
    <subcellularLocation>
        <location evidence="1">Membrane</location>
        <topology evidence="1">Multi-pass membrane protein</topology>
    </subcellularLocation>
</comment>
<feature type="domain" description="ABC transporter" evidence="10">
    <location>
        <begin position="1009"/>
        <end position="1230"/>
    </location>
</feature>
<comment type="caution">
    <text evidence="12">The sequence shown here is derived from an EMBL/GenBank/DDBJ whole genome shotgun (WGS) entry which is preliminary data.</text>
</comment>